<sequence length="207" mass="22354">MQNRFALCAFLALGVVFQAQSTVPQLPQHQDRDHAGEDGGIVRFHGSVYASPCVMAGESRMQDIDMGEMTARSFHRAGDHSQPVLIKIYLRDCLKGASMARGSLASKTTGSDWRAYTTGEQAVQMTFIGESDVADPALLHTTGMVQGAGIRLMDMSGNKLAINQTQTPSLVKYGDSVLTFMAALESTGNSVTAGEFQGLLRVKMEYL</sequence>
<dbReference type="InterPro" id="IPR036937">
    <property type="entry name" value="Adhesion_dom_fimbrial_sf"/>
</dbReference>
<dbReference type="GO" id="GO:0009289">
    <property type="term" value="C:pilus"/>
    <property type="evidence" value="ECO:0007669"/>
    <property type="project" value="InterPro"/>
</dbReference>
<name>A0A097R031_HAFAL</name>
<dbReference type="Pfam" id="PF00419">
    <property type="entry name" value="Fimbrial"/>
    <property type="match status" value="1"/>
</dbReference>
<organism evidence="3 4">
    <name type="scientific">Hafnia alvei FB1</name>
    <dbReference type="NCBI Taxonomy" id="1453496"/>
    <lineage>
        <taxon>Bacteria</taxon>
        <taxon>Pseudomonadati</taxon>
        <taxon>Pseudomonadota</taxon>
        <taxon>Gammaproteobacteria</taxon>
        <taxon>Enterobacterales</taxon>
        <taxon>Hafniaceae</taxon>
        <taxon>Hafnia</taxon>
    </lineage>
</organism>
<feature type="domain" description="Fimbrial-type adhesion" evidence="2">
    <location>
        <begin position="44"/>
        <end position="206"/>
    </location>
</feature>
<proteinExistence type="predicted"/>
<dbReference type="InterPro" id="IPR008966">
    <property type="entry name" value="Adhesion_dom_sf"/>
</dbReference>
<dbReference type="EMBL" id="CP009706">
    <property type="protein sequence ID" value="AIU72055.1"/>
    <property type="molecule type" value="Genomic_DNA"/>
</dbReference>
<reference evidence="3 4" key="1">
    <citation type="journal article" date="2014" name="Gut Pathog.">
        <title>Gene clusters of Hafnia alvei strain FB1 important in survival and pathogenesis: a draft genome perspective.</title>
        <authorList>
            <person name="Tan J.Y."/>
            <person name="Yin W.F."/>
            <person name="Chan K.G."/>
        </authorList>
    </citation>
    <scope>NUCLEOTIDE SEQUENCE [LARGE SCALE GENOMIC DNA]</scope>
    <source>
        <strain evidence="3 4">FB1</strain>
    </source>
</reference>
<dbReference type="Proteomes" id="UP000029986">
    <property type="component" value="Chromosome"/>
</dbReference>
<dbReference type="PATRIC" id="fig|1453496.5.peg.1275"/>
<dbReference type="PANTHER" id="PTHR33420">
    <property type="entry name" value="FIMBRIAL SUBUNIT ELFA-RELATED"/>
    <property type="match status" value="1"/>
</dbReference>
<dbReference type="OrthoDB" id="6588643at2"/>
<keyword evidence="4" id="KW-1185">Reference proteome</keyword>
<dbReference type="GeneID" id="56890881"/>
<evidence type="ECO:0000256" key="1">
    <source>
        <dbReference type="SAM" id="SignalP"/>
    </source>
</evidence>
<dbReference type="eggNOG" id="COG3539">
    <property type="taxonomic scope" value="Bacteria"/>
</dbReference>
<dbReference type="GO" id="GO:0043709">
    <property type="term" value="P:cell adhesion involved in single-species biofilm formation"/>
    <property type="evidence" value="ECO:0007669"/>
    <property type="project" value="TreeGrafter"/>
</dbReference>
<keyword evidence="1" id="KW-0732">Signal</keyword>
<protein>
    <submittedName>
        <fullName evidence="3">Fimbrial protein</fullName>
    </submittedName>
</protein>
<dbReference type="SUPFAM" id="SSF49401">
    <property type="entry name" value="Bacterial adhesins"/>
    <property type="match status" value="1"/>
</dbReference>
<accession>A0A097R031</accession>
<dbReference type="KEGG" id="hav:AT03_06365"/>
<evidence type="ECO:0000259" key="2">
    <source>
        <dbReference type="Pfam" id="PF00419"/>
    </source>
</evidence>
<dbReference type="HOGENOM" id="CLU_088965_1_0_6"/>
<feature type="chain" id="PRO_5001932189" evidence="1">
    <location>
        <begin position="22"/>
        <end position="207"/>
    </location>
</feature>
<dbReference type="InterPro" id="IPR000259">
    <property type="entry name" value="Adhesion_dom_fimbrial"/>
</dbReference>
<dbReference type="Gene3D" id="2.60.40.1090">
    <property type="entry name" value="Fimbrial-type adhesion domain"/>
    <property type="match status" value="1"/>
</dbReference>
<gene>
    <name evidence="3" type="ORF">AT03_06365</name>
</gene>
<feature type="signal peptide" evidence="1">
    <location>
        <begin position="1"/>
        <end position="21"/>
    </location>
</feature>
<evidence type="ECO:0000313" key="3">
    <source>
        <dbReference type="EMBL" id="AIU72055.1"/>
    </source>
</evidence>
<dbReference type="PANTHER" id="PTHR33420:SF11">
    <property type="entry name" value="FIMBRIAL-LIKE PROTEIN"/>
    <property type="match status" value="1"/>
</dbReference>
<evidence type="ECO:0000313" key="4">
    <source>
        <dbReference type="Proteomes" id="UP000029986"/>
    </source>
</evidence>
<dbReference type="RefSeq" id="WP_025800619.1">
    <property type="nucleotide sequence ID" value="NZ_CP009706.1"/>
</dbReference>
<dbReference type="InterPro" id="IPR050263">
    <property type="entry name" value="Bact_Fimbrial_Adh_Pro"/>
</dbReference>
<dbReference type="AlphaFoldDB" id="A0A097R031"/>